<evidence type="ECO:0000256" key="9">
    <source>
        <dbReference type="SAM" id="MobiDB-lite"/>
    </source>
</evidence>
<keyword evidence="5" id="KW-0862">Zinc</keyword>
<feature type="compositionally biased region" description="Low complexity" evidence="9">
    <location>
        <begin position="358"/>
        <end position="371"/>
    </location>
</feature>
<evidence type="ECO:0000256" key="2">
    <source>
        <dbReference type="ARBA" id="ARBA00022723"/>
    </source>
</evidence>
<sequence length="464" mass="47795">MMSPVSVVSPSPACLSFPTLPVSLVPAPLCFPPPPITDSHSSDTESVTMMSPVSPCRQMSIDYPEVDSPTSPSVPGKGPKDIMISPPPLHNSEPGFPVDRSTQTTLLPPMAYDPPGSLRFLPQTQIQDPGVAANAHLFSHLPLHSQQPLRSPYSMVPVGGIQLVPAGLAAYSTFLPVQAGPMQLTIPAVSILHRSSSPLPSAASPPGPDTPLPVMAEPVSSILPCFPLRQVGVAALQPLGGAQTLQPLGLEALSMVGVANGALPSTQLLPQPSLALKTLGLQVLAASPASQGIPSPQAHVPGLQILNIALPTLIPSLSPLPTALPCHTETPVSCPSVAPAMASPPQLAPTVATPPQLAPTVATPPQLAPTTATPPQPAPAVQVSQEVTSYSTPPVGAALRHSAGSVEREEVTLLPHPSTSPGVSAPVGGAREPEPQKRPFARRQVTIEYNDASSDDEDRLVIAT</sequence>
<keyword evidence="4" id="KW-0863">Zinc-finger</keyword>
<gene>
    <name evidence="10" type="ORF">SKAU_G00405310</name>
</gene>
<evidence type="ECO:0000256" key="8">
    <source>
        <dbReference type="ARBA" id="ARBA00023242"/>
    </source>
</evidence>
<evidence type="ECO:0000256" key="7">
    <source>
        <dbReference type="ARBA" id="ARBA00023163"/>
    </source>
</evidence>
<feature type="region of interest" description="Disordered" evidence="9">
    <location>
        <begin position="342"/>
        <end position="383"/>
    </location>
</feature>
<dbReference type="EMBL" id="JAINUF010000021">
    <property type="protein sequence ID" value="KAJ8334892.1"/>
    <property type="molecule type" value="Genomic_DNA"/>
</dbReference>
<evidence type="ECO:0000256" key="3">
    <source>
        <dbReference type="ARBA" id="ARBA00022737"/>
    </source>
</evidence>
<evidence type="ECO:0000313" key="10">
    <source>
        <dbReference type="EMBL" id="KAJ8334892.1"/>
    </source>
</evidence>
<dbReference type="GO" id="GO:0005634">
    <property type="term" value="C:nucleus"/>
    <property type="evidence" value="ECO:0007669"/>
    <property type="project" value="UniProtKB-SubCell"/>
</dbReference>
<evidence type="ECO:0000256" key="5">
    <source>
        <dbReference type="ARBA" id="ARBA00022833"/>
    </source>
</evidence>
<protein>
    <submittedName>
        <fullName evidence="10">Uncharacterized protein</fullName>
    </submittedName>
</protein>
<keyword evidence="6" id="KW-0805">Transcription regulation</keyword>
<evidence type="ECO:0000256" key="4">
    <source>
        <dbReference type="ARBA" id="ARBA00022771"/>
    </source>
</evidence>
<keyword evidence="11" id="KW-1185">Reference proteome</keyword>
<dbReference type="InterPro" id="IPR051969">
    <property type="entry name" value="Zinc-finger_DNA-bd_regulators"/>
</dbReference>
<comment type="subcellular location">
    <subcellularLocation>
        <location evidence="1">Nucleus</location>
    </subcellularLocation>
</comment>
<comment type="caution">
    <text evidence="10">The sequence shown here is derived from an EMBL/GenBank/DDBJ whole genome shotgun (WGS) entry which is preliminary data.</text>
</comment>
<evidence type="ECO:0000256" key="1">
    <source>
        <dbReference type="ARBA" id="ARBA00004123"/>
    </source>
</evidence>
<feature type="region of interest" description="Disordered" evidence="9">
    <location>
        <begin position="402"/>
        <end position="464"/>
    </location>
</feature>
<dbReference type="PANTHER" id="PTHR45944:SF3">
    <property type="entry name" value="ZINC FINGER PROTEIN 40"/>
    <property type="match status" value="1"/>
</dbReference>
<dbReference type="OrthoDB" id="8963886at2759"/>
<accession>A0A9Q1ICT3</accession>
<keyword evidence="7" id="KW-0804">Transcription</keyword>
<organism evidence="10 11">
    <name type="scientific">Synaphobranchus kaupii</name>
    <name type="common">Kaup's arrowtooth eel</name>
    <dbReference type="NCBI Taxonomy" id="118154"/>
    <lineage>
        <taxon>Eukaryota</taxon>
        <taxon>Metazoa</taxon>
        <taxon>Chordata</taxon>
        <taxon>Craniata</taxon>
        <taxon>Vertebrata</taxon>
        <taxon>Euteleostomi</taxon>
        <taxon>Actinopterygii</taxon>
        <taxon>Neopterygii</taxon>
        <taxon>Teleostei</taxon>
        <taxon>Anguilliformes</taxon>
        <taxon>Synaphobranchidae</taxon>
        <taxon>Synaphobranchus</taxon>
    </lineage>
</organism>
<proteinExistence type="predicted"/>
<dbReference type="GO" id="GO:0008270">
    <property type="term" value="F:zinc ion binding"/>
    <property type="evidence" value="ECO:0007669"/>
    <property type="project" value="UniProtKB-KW"/>
</dbReference>
<dbReference type="PANTHER" id="PTHR45944">
    <property type="entry name" value="SCHNURRI, ISOFORM F"/>
    <property type="match status" value="1"/>
</dbReference>
<reference evidence="10" key="1">
    <citation type="journal article" date="2023" name="Science">
        <title>Genome structures resolve the early diversification of teleost fishes.</title>
        <authorList>
            <person name="Parey E."/>
            <person name="Louis A."/>
            <person name="Montfort J."/>
            <person name="Bouchez O."/>
            <person name="Roques C."/>
            <person name="Iampietro C."/>
            <person name="Lluch J."/>
            <person name="Castinel A."/>
            <person name="Donnadieu C."/>
            <person name="Desvignes T."/>
            <person name="Floi Bucao C."/>
            <person name="Jouanno E."/>
            <person name="Wen M."/>
            <person name="Mejri S."/>
            <person name="Dirks R."/>
            <person name="Jansen H."/>
            <person name="Henkel C."/>
            <person name="Chen W.J."/>
            <person name="Zahm M."/>
            <person name="Cabau C."/>
            <person name="Klopp C."/>
            <person name="Thompson A.W."/>
            <person name="Robinson-Rechavi M."/>
            <person name="Braasch I."/>
            <person name="Lecointre G."/>
            <person name="Bobe J."/>
            <person name="Postlethwait J.H."/>
            <person name="Berthelot C."/>
            <person name="Roest Crollius H."/>
            <person name="Guiguen Y."/>
        </authorList>
    </citation>
    <scope>NUCLEOTIDE SEQUENCE</scope>
    <source>
        <strain evidence="10">WJC10195</strain>
    </source>
</reference>
<dbReference type="GO" id="GO:0000981">
    <property type="term" value="F:DNA-binding transcription factor activity, RNA polymerase II-specific"/>
    <property type="evidence" value="ECO:0007669"/>
    <property type="project" value="TreeGrafter"/>
</dbReference>
<dbReference type="GO" id="GO:0000978">
    <property type="term" value="F:RNA polymerase II cis-regulatory region sequence-specific DNA binding"/>
    <property type="evidence" value="ECO:0007669"/>
    <property type="project" value="TreeGrafter"/>
</dbReference>
<evidence type="ECO:0000256" key="6">
    <source>
        <dbReference type="ARBA" id="ARBA00023015"/>
    </source>
</evidence>
<keyword evidence="3" id="KW-0677">Repeat</keyword>
<dbReference type="Proteomes" id="UP001152622">
    <property type="component" value="Chromosome 21"/>
</dbReference>
<evidence type="ECO:0000313" key="11">
    <source>
        <dbReference type="Proteomes" id="UP001152622"/>
    </source>
</evidence>
<dbReference type="AlphaFoldDB" id="A0A9Q1ICT3"/>
<keyword evidence="8" id="KW-0539">Nucleus</keyword>
<keyword evidence="2" id="KW-0479">Metal-binding</keyword>
<name>A0A9Q1ICT3_SYNKA</name>